<name>A0A1I7N1B8_9HYPH</name>
<dbReference type="AlphaFoldDB" id="A0A1I7N1B8"/>
<accession>A0A1I7N1B8</accession>
<reference evidence="2" key="1">
    <citation type="submission" date="2016-10" db="EMBL/GenBank/DDBJ databases">
        <authorList>
            <person name="Varghese N."/>
            <person name="Submissions S."/>
        </authorList>
    </citation>
    <scope>NUCLEOTIDE SEQUENCE [LARGE SCALE GENOMIC DNA]</scope>
    <source>
        <strain evidence="2">DSM 1565</strain>
    </source>
</reference>
<organism evidence="1 2">
    <name type="scientific">Hyphomicrobium facile</name>
    <dbReference type="NCBI Taxonomy" id="51670"/>
    <lineage>
        <taxon>Bacteria</taxon>
        <taxon>Pseudomonadati</taxon>
        <taxon>Pseudomonadota</taxon>
        <taxon>Alphaproteobacteria</taxon>
        <taxon>Hyphomicrobiales</taxon>
        <taxon>Hyphomicrobiaceae</taxon>
        <taxon>Hyphomicrobium</taxon>
    </lineage>
</organism>
<dbReference type="Proteomes" id="UP000199423">
    <property type="component" value="Unassembled WGS sequence"/>
</dbReference>
<protein>
    <submittedName>
        <fullName evidence="1">Uncharacterized protein</fullName>
    </submittedName>
</protein>
<dbReference type="RefSeq" id="WP_092864955.1">
    <property type="nucleotide sequence ID" value="NZ_FPCH01000001.1"/>
</dbReference>
<dbReference type="EMBL" id="FPCH01000001">
    <property type="protein sequence ID" value="SFV28434.1"/>
    <property type="molecule type" value="Genomic_DNA"/>
</dbReference>
<keyword evidence="2" id="KW-1185">Reference proteome</keyword>
<evidence type="ECO:0000313" key="2">
    <source>
        <dbReference type="Proteomes" id="UP000199423"/>
    </source>
</evidence>
<proteinExistence type="predicted"/>
<evidence type="ECO:0000313" key="1">
    <source>
        <dbReference type="EMBL" id="SFV28434.1"/>
    </source>
</evidence>
<gene>
    <name evidence="1" type="ORF">SAMN04488557_1003</name>
</gene>
<sequence length="62" mass="6849">MNGQRVVVGPDEIDVLQQIFDSAWKEIQVEHEPDGGEAAKQRLAKIVFNLGQGMPPYLIANS</sequence>